<proteinExistence type="predicted"/>
<dbReference type="RefSeq" id="WP_124964174.1">
    <property type="nucleotide sequence ID" value="NZ_RRAZ01000007.1"/>
</dbReference>
<dbReference type="Pfam" id="PF13737">
    <property type="entry name" value="DDE_Tnp_1_5"/>
    <property type="match status" value="1"/>
</dbReference>
<reference evidence="3 4" key="1">
    <citation type="submission" date="2018-11" db="EMBL/GenBank/DDBJ databases">
        <title>Gemmobacter sp. nov., YIM 102744-1 draft genome.</title>
        <authorList>
            <person name="Li G."/>
            <person name="Jiang Y."/>
        </authorList>
    </citation>
    <scope>NUCLEOTIDE SEQUENCE [LARGE SCALE GENOMIC DNA]</scope>
    <source>
        <strain evidence="3 4">YIM 102744-1</strain>
    </source>
</reference>
<dbReference type="EMBL" id="RRAZ01000007">
    <property type="protein sequence ID" value="RRH76371.1"/>
    <property type="molecule type" value="Genomic_DNA"/>
</dbReference>
<protein>
    <recommendedName>
        <fullName evidence="2">Transposase DDE domain-containing protein</fullName>
    </recommendedName>
</protein>
<name>A0A3P3DQE0_9RHOB</name>
<feature type="domain" description="Transposase DDE" evidence="2">
    <location>
        <begin position="27"/>
        <end position="99"/>
    </location>
</feature>
<evidence type="ECO:0000256" key="1">
    <source>
        <dbReference type="SAM" id="MobiDB-lite"/>
    </source>
</evidence>
<evidence type="ECO:0000259" key="2">
    <source>
        <dbReference type="Pfam" id="PF13737"/>
    </source>
</evidence>
<gene>
    <name evidence="3" type="ORF">EG244_06340</name>
</gene>
<comment type="caution">
    <text evidence="3">The sequence shown here is derived from an EMBL/GenBank/DDBJ whole genome shotgun (WGS) entry which is preliminary data.</text>
</comment>
<feature type="region of interest" description="Disordered" evidence="1">
    <location>
        <begin position="119"/>
        <end position="183"/>
    </location>
</feature>
<organism evidence="3 4">
    <name type="scientific">Falsigemmobacter faecalis</name>
    <dbReference type="NCBI Taxonomy" id="2488730"/>
    <lineage>
        <taxon>Bacteria</taxon>
        <taxon>Pseudomonadati</taxon>
        <taxon>Pseudomonadota</taxon>
        <taxon>Alphaproteobacteria</taxon>
        <taxon>Rhodobacterales</taxon>
        <taxon>Paracoccaceae</taxon>
        <taxon>Falsigemmobacter</taxon>
    </lineage>
</organism>
<sequence>MADPINRSGPDLRRTNRPRDNRALIPRGLLMGWATPDMPWFTPPGRKVGQPGRFSAAAIQFCLAIKVLSALPQHQETDFMAGPLRLSVLGRPVPDYRHLAGGRSIRRFRPHIRPLLPARRQRRDQAPRDWQVAHRRENTPPDGFLARPLAQAQGKTSPARHGPQDTAGHGARRRVHFDRTISP</sequence>
<feature type="compositionally biased region" description="Basic and acidic residues" evidence="1">
    <location>
        <begin position="10"/>
        <end position="20"/>
    </location>
</feature>
<dbReference type="InterPro" id="IPR025668">
    <property type="entry name" value="Tnp_DDE_dom"/>
</dbReference>
<dbReference type="OrthoDB" id="8451553at2"/>
<feature type="compositionally biased region" description="Basic and acidic residues" evidence="1">
    <location>
        <begin position="123"/>
        <end position="139"/>
    </location>
</feature>
<keyword evidence="4" id="KW-1185">Reference proteome</keyword>
<feature type="region of interest" description="Disordered" evidence="1">
    <location>
        <begin position="1"/>
        <end position="20"/>
    </location>
</feature>
<dbReference type="Proteomes" id="UP000282125">
    <property type="component" value="Unassembled WGS sequence"/>
</dbReference>
<evidence type="ECO:0000313" key="3">
    <source>
        <dbReference type="EMBL" id="RRH76371.1"/>
    </source>
</evidence>
<evidence type="ECO:0000313" key="4">
    <source>
        <dbReference type="Proteomes" id="UP000282125"/>
    </source>
</evidence>
<dbReference type="AlphaFoldDB" id="A0A3P3DQE0"/>
<accession>A0A3P3DQE0</accession>